<dbReference type="PANTHER" id="PTHR43179">
    <property type="entry name" value="RHAMNOSYLTRANSFERASE WBBL"/>
    <property type="match status" value="1"/>
</dbReference>
<keyword evidence="1" id="KW-0175">Coiled coil</keyword>
<proteinExistence type="predicted"/>
<reference evidence="4 5" key="1">
    <citation type="submission" date="2009-01" db="EMBL/GenBank/DDBJ databases">
        <authorList>
            <person name="Fulton L."/>
            <person name="Clifton S."/>
            <person name="Fulton B."/>
            <person name="Xu J."/>
            <person name="Minx P."/>
            <person name="Pepin K.H."/>
            <person name="Johnson M."/>
            <person name="Bhonagiri V."/>
            <person name="Nash W.E."/>
            <person name="Mardis E.R."/>
            <person name="Wilson R.K."/>
        </authorList>
    </citation>
    <scope>NUCLEOTIDE SEQUENCE [LARGE SCALE GENOMIC DNA]</scope>
    <source>
        <strain evidence="4 5">DSM 5476</strain>
    </source>
</reference>
<dbReference type="AlphaFoldDB" id="C0E8J2"/>
<dbReference type="HOGENOM" id="CLU_005003_2_2_9"/>
<feature type="domain" description="Glycosyltransferase 2-like" evidence="3">
    <location>
        <begin position="314"/>
        <end position="445"/>
    </location>
</feature>
<feature type="region of interest" description="Disordered" evidence="2">
    <location>
        <begin position="1"/>
        <end position="25"/>
    </location>
</feature>
<evidence type="ECO:0000256" key="1">
    <source>
        <dbReference type="SAM" id="Coils"/>
    </source>
</evidence>
<sequence length="841" mass="95288">MSPANQTEKLNSGDLLSEQIPSQDSEEIRQTLHAVADRIVSGSSPSPVLAVGYRAGDLVEELRSRGVEAFAFPSGCVDRSESDSLRSSNRAEGPLPDGLPEQFGLVVAIDLPSRSKETVALMTELCGRSSRILFVSLSGQEAVCAGLLASKGFYRMSEETGEMALFAKTGDAAGAIERYEEVLRTLQARGAELESAKQKCQKLTAQYAKLQNDYLTVKREYQRATGSLSWKITKPFRAVKHLFKRLCDKNRFFRLFYKGLASLRNNGFRATLMRVKLSRLNKNDFKSYMKQHAVSSEELNRQKSVKFNQDITFSILVPLYNTPEAYLHEMIQSVLDQTYSKWELCLADGSDAEHSEVERICLEYAGRDSRVRYKRLEQNYGISGNTNACMKMAQGEFISLFDHDDILHPSALFETMMAITEQGADFVYTDEMVFEGQPDNVTLIHFKPDFSIDTLRGHNYICHFSSFSAELARKVGYFSENHNGSQDYDMVLRLCEQAKRIVHIPQVLYFWRSHPGSVASDVSVKPYCMVSAKKALADHLERVGLRGTVTDSTIPSTYKINYEIEGEPLVSILIPNKDYTADLDKCIRSIQDKSTYSRFELIIIENNSELPETFAYYDSIQKEFSNVKVVQWKGPFNFAAINNFGFSFATGEYILMLNNDVEVLTPNWLEEMLMFAQREDVGAVGAKLYYPDDTIQHAGIIVGIGNTAGHAHKGFPRTDGGYIHRLTIAQDLSAVTGACLMTRRSVWEQLGGMDEDFVVAFNDVDFCLRIRQAGYLVVFTPYAELYHYESKSRGYDDTPEKKQRLDREATRLRSRWKDIYENGDPYYNPNLTLDREDFTLR</sequence>
<evidence type="ECO:0000313" key="5">
    <source>
        <dbReference type="Proteomes" id="UP000003340"/>
    </source>
</evidence>
<keyword evidence="5" id="KW-1185">Reference proteome</keyword>
<protein>
    <submittedName>
        <fullName evidence="4">Glycosyltransferase, group 2 family protein</fullName>
        <ecNumber evidence="4">2.4.-.-</ecNumber>
    </submittedName>
</protein>
<dbReference type="PANTHER" id="PTHR43179:SF7">
    <property type="entry name" value="RHAMNOSYLTRANSFERASE WBBL"/>
    <property type="match status" value="1"/>
</dbReference>
<comment type="caution">
    <text evidence="4">The sequence shown here is derived from an EMBL/GenBank/DDBJ whole genome shotgun (WGS) entry which is preliminary data.</text>
</comment>
<name>C0E8J2_9FIRM</name>
<keyword evidence="4" id="KW-0808">Transferase</keyword>
<dbReference type="Proteomes" id="UP000003340">
    <property type="component" value="Unassembled WGS sequence"/>
</dbReference>
<dbReference type="SUPFAM" id="SSF53448">
    <property type="entry name" value="Nucleotide-diphospho-sugar transferases"/>
    <property type="match status" value="2"/>
</dbReference>
<gene>
    <name evidence="4" type="ORF">CLOSTMETH_00137</name>
</gene>
<feature type="domain" description="Glycosyltransferase 2-like" evidence="3">
    <location>
        <begin position="571"/>
        <end position="749"/>
    </location>
</feature>
<feature type="compositionally biased region" description="Polar residues" evidence="2">
    <location>
        <begin position="1"/>
        <end position="10"/>
    </location>
</feature>
<feature type="coiled-coil region" evidence="1">
    <location>
        <begin position="176"/>
        <end position="220"/>
    </location>
</feature>
<reference evidence="4 5" key="2">
    <citation type="submission" date="2009-02" db="EMBL/GenBank/DDBJ databases">
        <title>Draft genome sequence of Clostridium methylpentosum (DSM 5476).</title>
        <authorList>
            <person name="Sudarsanam P."/>
            <person name="Ley R."/>
            <person name="Guruge J."/>
            <person name="Turnbaugh P.J."/>
            <person name="Mahowald M."/>
            <person name="Liep D."/>
            <person name="Gordon J."/>
        </authorList>
    </citation>
    <scope>NUCLEOTIDE SEQUENCE [LARGE SCALE GENOMIC DNA]</scope>
    <source>
        <strain evidence="4 5">DSM 5476</strain>
    </source>
</reference>
<dbReference type="CDD" id="cd04186">
    <property type="entry name" value="GT_2_like_c"/>
    <property type="match status" value="1"/>
</dbReference>
<dbReference type="EMBL" id="ACEC01000007">
    <property type="protein sequence ID" value="EEG32201.1"/>
    <property type="molecule type" value="Genomic_DNA"/>
</dbReference>
<dbReference type="eggNOG" id="COG1215">
    <property type="taxonomic scope" value="Bacteria"/>
</dbReference>
<dbReference type="EC" id="2.4.-.-" evidence="4"/>
<dbReference type="InterPro" id="IPR029044">
    <property type="entry name" value="Nucleotide-diphossugar_trans"/>
</dbReference>
<organism evidence="4 5">
    <name type="scientific">[Clostridium] methylpentosum DSM 5476</name>
    <dbReference type="NCBI Taxonomy" id="537013"/>
    <lineage>
        <taxon>Bacteria</taxon>
        <taxon>Bacillati</taxon>
        <taxon>Bacillota</taxon>
        <taxon>Clostridia</taxon>
        <taxon>Eubacteriales</taxon>
        <taxon>Oscillospiraceae</taxon>
        <taxon>Oscillospiraceae incertae sedis</taxon>
    </lineage>
</organism>
<dbReference type="InterPro" id="IPR001173">
    <property type="entry name" value="Glyco_trans_2-like"/>
</dbReference>
<dbReference type="STRING" id="537013.CLOSTMETH_00137"/>
<evidence type="ECO:0000313" key="4">
    <source>
        <dbReference type="EMBL" id="EEG32201.1"/>
    </source>
</evidence>
<feature type="region of interest" description="Disordered" evidence="2">
    <location>
        <begin position="77"/>
        <end position="96"/>
    </location>
</feature>
<dbReference type="Pfam" id="PF00535">
    <property type="entry name" value="Glycos_transf_2"/>
    <property type="match status" value="2"/>
</dbReference>
<accession>C0E8J2</accession>
<dbReference type="Gene3D" id="3.90.550.10">
    <property type="entry name" value="Spore Coat Polysaccharide Biosynthesis Protein SpsA, Chain A"/>
    <property type="match status" value="2"/>
</dbReference>
<dbReference type="CDD" id="cd04184">
    <property type="entry name" value="GT2_RfbC_Mx_like"/>
    <property type="match status" value="1"/>
</dbReference>
<evidence type="ECO:0000256" key="2">
    <source>
        <dbReference type="SAM" id="MobiDB-lite"/>
    </source>
</evidence>
<evidence type="ECO:0000259" key="3">
    <source>
        <dbReference type="Pfam" id="PF00535"/>
    </source>
</evidence>
<dbReference type="eggNOG" id="COG1216">
    <property type="taxonomic scope" value="Bacteria"/>
</dbReference>
<keyword evidence="4" id="KW-0328">Glycosyltransferase</keyword>
<dbReference type="GO" id="GO:0016757">
    <property type="term" value="F:glycosyltransferase activity"/>
    <property type="evidence" value="ECO:0007669"/>
    <property type="project" value="UniProtKB-KW"/>
</dbReference>